<comment type="caution">
    <text evidence="1">The sequence shown here is derived from an EMBL/GenBank/DDBJ whole genome shotgun (WGS) entry which is preliminary data.</text>
</comment>
<reference evidence="1" key="1">
    <citation type="journal article" date="2023" name="Mol. Phylogenet. Evol.">
        <title>Genome-scale phylogeny and comparative genomics of the fungal order Sordariales.</title>
        <authorList>
            <person name="Hensen N."/>
            <person name="Bonometti L."/>
            <person name="Westerberg I."/>
            <person name="Brannstrom I.O."/>
            <person name="Guillou S."/>
            <person name="Cros-Aarteil S."/>
            <person name="Calhoun S."/>
            <person name="Haridas S."/>
            <person name="Kuo A."/>
            <person name="Mondo S."/>
            <person name="Pangilinan J."/>
            <person name="Riley R."/>
            <person name="LaButti K."/>
            <person name="Andreopoulos B."/>
            <person name="Lipzen A."/>
            <person name="Chen C."/>
            <person name="Yan M."/>
            <person name="Daum C."/>
            <person name="Ng V."/>
            <person name="Clum A."/>
            <person name="Steindorff A."/>
            <person name="Ohm R.A."/>
            <person name="Martin F."/>
            <person name="Silar P."/>
            <person name="Natvig D.O."/>
            <person name="Lalanne C."/>
            <person name="Gautier V."/>
            <person name="Ament-Velasquez S.L."/>
            <person name="Kruys A."/>
            <person name="Hutchinson M.I."/>
            <person name="Powell A.J."/>
            <person name="Barry K."/>
            <person name="Miller A.N."/>
            <person name="Grigoriev I.V."/>
            <person name="Debuchy R."/>
            <person name="Gladieux P."/>
            <person name="Hiltunen Thoren M."/>
            <person name="Johannesson H."/>
        </authorList>
    </citation>
    <scope>NUCLEOTIDE SEQUENCE</scope>
    <source>
        <strain evidence="1">CBS 314.62</strain>
    </source>
</reference>
<keyword evidence="2" id="KW-1185">Reference proteome</keyword>
<accession>A0AAE1CBJ7</accession>
<reference evidence="1" key="2">
    <citation type="submission" date="2023-06" db="EMBL/GenBank/DDBJ databases">
        <authorList>
            <consortium name="Lawrence Berkeley National Laboratory"/>
            <person name="Haridas S."/>
            <person name="Hensen N."/>
            <person name="Bonometti L."/>
            <person name="Westerberg I."/>
            <person name="Brannstrom I.O."/>
            <person name="Guillou S."/>
            <person name="Cros-Aarteil S."/>
            <person name="Calhoun S."/>
            <person name="Kuo A."/>
            <person name="Mondo S."/>
            <person name="Pangilinan J."/>
            <person name="Riley R."/>
            <person name="Labutti K."/>
            <person name="Andreopoulos B."/>
            <person name="Lipzen A."/>
            <person name="Chen C."/>
            <person name="Yanf M."/>
            <person name="Daum C."/>
            <person name="Ng V."/>
            <person name="Clum A."/>
            <person name="Steindorff A."/>
            <person name="Ohm R."/>
            <person name="Martin F."/>
            <person name="Silar P."/>
            <person name="Natvig D."/>
            <person name="Lalanne C."/>
            <person name="Gautier V."/>
            <person name="Ament-Velasquez S.L."/>
            <person name="Kruys A."/>
            <person name="Hutchinson M.I."/>
            <person name="Powell A.J."/>
            <person name="Barry K."/>
            <person name="Miller A.N."/>
            <person name="Grigoriev I.V."/>
            <person name="Debuchy R."/>
            <person name="Gladieux P."/>
            <person name="Thoren M.H."/>
            <person name="Johannesson H."/>
        </authorList>
    </citation>
    <scope>NUCLEOTIDE SEQUENCE</scope>
    <source>
        <strain evidence="1">CBS 314.62</strain>
    </source>
</reference>
<protein>
    <submittedName>
        <fullName evidence="1">Uncharacterized protein</fullName>
    </submittedName>
</protein>
<name>A0AAE1CBJ7_9PEZI</name>
<dbReference type="EMBL" id="JAULSO010000002">
    <property type="protein sequence ID" value="KAK3687512.1"/>
    <property type="molecule type" value="Genomic_DNA"/>
</dbReference>
<organism evidence="1 2">
    <name type="scientific">Podospora appendiculata</name>
    <dbReference type="NCBI Taxonomy" id="314037"/>
    <lineage>
        <taxon>Eukaryota</taxon>
        <taxon>Fungi</taxon>
        <taxon>Dikarya</taxon>
        <taxon>Ascomycota</taxon>
        <taxon>Pezizomycotina</taxon>
        <taxon>Sordariomycetes</taxon>
        <taxon>Sordariomycetidae</taxon>
        <taxon>Sordariales</taxon>
        <taxon>Podosporaceae</taxon>
        <taxon>Podospora</taxon>
    </lineage>
</organism>
<evidence type="ECO:0000313" key="1">
    <source>
        <dbReference type="EMBL" id="KAK3687512.1"/>
    </source>
</evidence>
<dbReference type="Proteomes" id="UP001270362">
    <property type="component" value="Unassembled WGS sequence"/>
</dbReference>
<sequence>MLKGCWEEDANIELAKEARKRNHKAQSRYSRKRFFSAGLYKCPPPLFSLAPEPRPFRWLIESTHYAEGYGTTATMKNASPWVLRFRCLLVDLPALVEDGSTIAWRGYAASSRTSTEAVACFRHGSACIPFHCKCDCGHGTWGRRVVFSEQDRGDARVQAGSWLVVAYIWADDRQWVEEVDVGSMLSLDKGNAEIHCFHLRALQDGRKATWNCFFEGGLNSSEGVWMEGKKMRRFPMDEAKKQGVALGRIVSETLKQIYTGASGDVDVGEEPEVKRAMVEMLKS</sequence>
<dbReference type="AlphaFoldDB" id="A0AAE1CBJ7"/>
<proteinExistence type="predicted"/>
<evidence type="ECO:0000313" key="2">
    <source>
        <dbReference type="Proteomes" id="UP001270362"/>
    </source>
</evidence>
<gene>
    <name evidence="1" type="ORF">B0T22DRAFT_510243</name>
</gene>